<dbReference type="InterPro" id="IPR050744">
    <property type="entry name" value="AI-2_Isomerase_LsrG"/>
</dbReference>
<sequence>MKLAKFMLSMMMFAATLSTHSAPLVRYFELTTEPSQQAAFDAVGVHNLSTSIETENGTLAMYALKHSEQPNLNYVFEIYQDEAAYQTHAQSPQFKQFVEVAKTAVVGRKVVETDPQFLAEKAEPLRITQNQLKVNFAEVQVKPEWNAQFKAVVLDEMQQSLAKEPGVFAMYAVTLKNQPNEWRFFEIYADENAYSAHRASEHFQYYLTATEKMVADKNVISLQGGTLMNKGGMHFLAK</sequence>
<dbReference type="PANTHER" id="PTHR33336:SF3">
    <property type="entry name" value="ABM DOMAIN-CONTAINING PROTEIN"/>
    <property type="match status" value="1"/>
</dbReference>
<dbReference type="SUPFAM" id="SSF54909">
    <property type="entry name" value="Dimeric alpha+beta barrel"/>
    <property type="match status" value="2"/>
</dbReference>
<dbReference type="AlphaFoldDB" id="A0A179CWA3"/>
<dbReference type="PANTHER" id="PTHR33336">
    <property type="entry name" value="QUINOL MONOOXYGENASE YGIN-RELATED"/>
    <property type="match status" value="1"/>
</dbReference>
<name>A0A179CWA3_BIBTR</name>
<dbReference type="PROSITE" id="PS51725">
    <property type="entry name" value="ABM"/>
    <property type="match status" value="2"/>
</dbReference>
<feature type="chain" id="PRO_5008100038" description="ABM domain-containing protein" evidence="1">
    <location>
        <begin position="22"/>
        <end position="238"/>
    </location>
</feature>
<dbReference type="PATRIC" id="fig|1261658.3.peg.1121"/>
<dbReference type="InterPro" id="IPR007138">
    <property type="entry name" value="ABM_dom"/>
</dbReference>
<dbReference type="Gene3D" id="3.30.70.100">
    <property type="match status" value="1"/>
</dbReference>
<feature type="signal peptide" evidence="1">
    <location>
        <begin position="1"/>
        <end position="21"/>
    </location>
</feature>
<proteinExistence type="predicted"/>
<evidence type="ECO:0000259" key="2">
    <source>
        <dbReference type="PROSITE" id="PS51725"/>
    </source>
</evidence>
<reference evidence="3 4" key="1">
    <citation type="submission" date="2014-01" db="EMBL/GenBank/DDBJ databases">
        <authorList>
            <person name="Zuccon D."/>
        </authorList>
    </citation>
    <scope>NUCLEOTIDE SEQUENCE [LARGE SCALE GENOMIC DNA]</scope>
    <source>
        <strain evidence="3 4">Y31</strain>
    </source>
</reference>
<evidence type="ECO:0000313" key="3">
    <source>
        <dbReference type="EMBL" id="OAQ13900.1"/>
    </source>
</evidence>
<comment type="caution">
    <text evidence="3">The sequence shown here is derived from an EMBL/GenBank/DDBJ whole genome shotgun (WGS) entry which is preliminary data.</text>
</comment>
<accession>A0A179CWA3</accession>
<dbReference type="InterPro" id="IPR011008">
    <property type="entry name" value="Dimeric_a/b-barrel"/>
</dbReference>
<dbReference type="GO" id="GO:0003824">
    <property type="term" value="F:catalytic activity"/>
    <property type="evidence" value="ECO:0007669"/>
    <property type="project" value="TreeGrafter"/>
</dbReference>
<dbReference type="Pfam" id="PF03992">
    <property type="entry name" value="ABM"/>
    <property type="match status" value="2"/>
</dbReference>
<protein>
    <recommendedName>
        <fullName evidence="2">ABM domain-containing protein</fullName>
    </recommendedName>
</protein>
<organism evidence="3 4">
    <name type="scientific">Bibersteinia trehalosi Y31</name>
    <dbReference type="NCBI Taxonomy" id="1261658"/>
    <lineage>
        <taxon>Bacteria</taxon>
        <taxon>Pseudomonadati</taxon>
        <taxon>Pseudomonadota</taxon>
        <taxon>Gammaproteobacteria</taxon>
        <taxon>Pasteurellales</taxon>
        <taxon>Pasteurellaceae</taxon>
        <taxon>Bibersteinia</taxon>
    </lineage>
</organism>
<dbReference type="EMBL" id="JACI01000002">
    <property type="protein sequence ID" value="OAQ13900.1"/>
    <property type="molecule type" value="Genomic_DNA"/>
</dbReference>
<feature type="domain" description="ABM" evidence="2">
    <location>
        <begin position="24"/>
        <end position="113"/>
    </location>
</feature>
<gene>
    <name evidence="3" type="ORF">F480_05685</name>
</gene>
<dbReference type="Proteomes" id="UP000078358">
    <property type="component" value="Unassembled WGS sequence"/>
</dbReference>
<keyword evidence="1" id="KW-0732">Signal</keyword>
<evidence type="ECO:0000313" key="4">
    <source>
        <dbReference type="Proteomes" id="UP000078358"/>
    </source>
</evidence>
<dbReference type="RefSeq" id="WP_064318473.1">
    <property type="nucleotide sequence ID" value="NZ_JACI01000002.1"/>
</dbReference>
<evidence type="ECO:0000256" key="1">
    <source>
        <dbReference type="SAM" id="SignalP"/>
    </source>
</evidence>
<feature type="domain" description="ABM" evidence="2">
    <location>
        <begin position="133"/>
        <end position="222"/>
    </location>
</feature>